<dbReference type="STRING" id="6412.T1FRS9"/>
<dbReference type="GO" id="GO:0005739">
    <property type="term" value="C:mitochondrion"/>
    <property type="evidence" value="ECO:0007669"/>
    <property type="project" value="UniProtKB-SubCell"/>
</dbReference>
<feature type="region of interest" description="Disordered" evidence="10">
    <location>
        <begin position="178"/>
        <end position="256"/>
    </location>
</feature>
<dbReference type="InParanoid" id="T1FRS9"/>
<dbReference type="HOGENOM" id="CLU_068266_2_0_1"/>
<reference evidence="12" key="3">
    <citation type="submission" date="2015-06" db="UniProtKB">
        <authorList>
            <consortium name="EnsemblMetazoa"/>
        </authorList>
    </citation>
    <scope>IDENTIFICATION</scope>
</reference>
<evidence type="ECO:0000256" key="1">
    <source>
        <dbReference type="ARBA" id="ARBA00002620"/>
    </source>
</evidence>
<evidence type="ECO:0000256" key="9">
    <source>
        <dbReference type="ARBA" id="ARBA00023136"/>
    </source>
</evidence>
<protein>
    <submittedName>
        <fullName evidence="11 12">Uncharacterized protein</fullName>
    </submittedName>
</protein>
<dbReference type="eggNOG" id="ENOG502QUKH">
    <property type="taxonomic scope" value="Eukaryota"/>
</dbReference>
<dbReference type="EMBL" id="KB095858">
    <property type="protein sequence ID" value="ESO10911.1"/>
    <property type="molecule type" value="Genomic_DNA"/>
</dbReference>
<dbReference type="OrthoDB" id="5960253at2759"/>
<evidence type="ECO:0000313" key="13">
    <source>
        <dbReference type="Proteomes" id="UP000015101"/>
    </source>
</evidence>
<evidence type="ECO:0000256" key="7">
    <source>
        <dbReference type="ARBA" id="ARBA00023034"/>
    </source>
</evidence>
<accession>T1FRS9</accession>
<dbReference type="EnsemblMetazoa" id="HelroT190234">
    <property type="protein sequence ID" value="HelroP190234"/>
    <property type="gene ID" value="HelroG190234"/>
</dbReference>
<dbReference type="RefSeq" id="XP_009011180.1">
    <property type="nucleotide sequence ID" value="XM_009012932.1"/>
</dbReference>
<feature type="compositionally biased region" description="Polar residues" evidence="10">
    <location>
        <begin position="235"/>
        <end position="256"/>
    </location>
</feature>
<dbReference type="GO" id="GO:0005794">
    <property type="term" value="C:Golgi apparatus"/>
    <property type="evidence" value="ECO:0007669"/>
    <property type="project" value="UniProtKB-SubCell"/>
</dbReference>
<dbReference type="EMBL" id="AMQM01002776">
    <property type="status" value="NOT_ANNOTATED_CDS"/>
    <property type="molecule type" value="Genomic_DNA"/>
</dbReference>
<dbReference type="GO" id="GO:0016020">
    <property type="term" value="C:membrane"/>
    <property type="evidence" value="ECO:0007669"/>
    <property type="project" value="UniProtKB-SubCell"/>
</dbReference>
<evidence type="ECO:0000313" key="11">
    <source>
        <dbReference type="EMBL" id="ESO10911.1"/>
    </source>
</evidence>
<keyword evidence="13" id="KW-1185">Reference proteome</keyword>
<dbReference type="KEGG" id="hro:HELRODRAFT_190234"/>
<name>T1FRS9_HELRO</name>
<dbReference type="CTD" id="20211526"/>
<proteinExistence type="predicted"/>
<dbReference type="OMA" id="QHAKVNM"/>
<evidence type="ECO:0000256" key="6">
    <source>
        <dbReference type="ARBA" id="ARBA00022989"/>
    </source>
</evidence>
<evidence type="ECO:0000256" key="8">
    <source>
        <dbReference type="ARBA" id="ARBA00023128"/>
    </source>
</evidence>
<evidence type="ECO:0000313" key="12">
    <source>
        <dbReference type="EnsemblMetazoa" id="HelroP190234"/>
    </source>
</evidence>
<evidence type="ECO:0000256" key="4">
    <source>
        <dbReference type="ARBA" id="ARBA00004555"/>
    </source>
</evidence>
<dbReference type="InterPro" id="IPR010876">
    <property type="entry name" value="C1orf43"/>
</dbReference>
<keyword evidence="8" id="KW-0496">Mitochondrion</keyword>
<reference evidence="11 13" key="2">
    <citation type="journal article" date="2013" name="Nature">
        <title>Insights into bilaterian evolution from three spiralian genomes.</title>
        <authorList>
            <person name="Simakov O."/>
            <person name="Marletaz F."/>
            <person name="Cho S.J."/>
            <person name="Edsinger-Gonzales E."/>
            <person name="Havlak P."/>
            <person name="Hellsten U."/>
            <person name="Kuo D.H."/>
            <person name="Larsson T."/>
            <person name="Lv J."/>
            <person name="Arendt D."/>
            <person name="Savage R."/>
            <person name="Osoegawa K."/>
            <person name="de Jong P."/>
            <person name="Grimwood J."/>
            <person name="Chapman J.A."/>
            <person name="Shapiro H."/>
            <person name="Aerts A."/>
            <person name="Otillar R.P."/>
            <person name="Terry A.Y."/>
            <person name="Boore J.L."/>
            <person name="Grigoriev I.V."/>
            <person name="Lindberg D.R."/>
            <person name="Seaver E.C."/>
            <person name="Weisblat D.A."/>
            <person name="Putnam N.H."/>
            <person name="Rokhsar D.S."/>
        </authorList>
    </citation>
    <scope>NUCLEOTIDE SEQUENCE</scope>
</reference>
<dbReference type="PANTHER" id="PTHR21425:SF2">
    <property type="entry name" value="PROTEIN C1ORF43"/>
    <property type="match status" value="1"/>
</dbReference>
<evidence type="ECO:0000256" key="10">
    <source>
        <dbReference type="SAM" id="MobiDB-lite"/>
    </source>
</evidence>
<evidence type="ECO:0000256" key="3">
    <source>
        <dbReference type="ARBA" id="ARBA00004173"/>
    </source>
</evidence>
<keyword evidence="9" id="KW-0472">Membrane</keyword>
<dbReference type="AlphaFoldDB" id="T1FRS9"/>
<dbReference type="FunCoup" id="T1FRS9">
    <property type="interactions" value="85"/>
</dbReference>
<feature type="compositionally biased region" description="Polar residues" evidence="10">
    <location>
        <begin position="200"/>
        <end position="213"/>
    </location>
</feature>
<gene>
    <name evidence="12" type="primary">20211526</name>
    <name evidence="11" type="ORF">HELRODRAFT_190234</name>
</gene>
<keyword evidence="5" id="KW-0812">Transmembrane</keyword>
<dbReference type="GeneID" id="20211526"/>
<dbReference type="PANTHER" id="PTHR21425">
    <property type="entry name" value="NICE-3"/>
    <property type="match status" value="1"/>
</dbReference>
<comment type="function">
    <text evidence="1">General regulator of phagocytosis. Required to uptake Gram negative bacterium by macrophages.</text>
</comment>
<sequence length="256" mass="29096">MIMIILIVSLGVLVFIMVFCFAKRQITRFALKSGKSPHEPIGQNAPKALLLEIERRLKRVKDIAVEPQLIAPEQEIELQQRAESTPQIYYYRMKALDSLPKLYSDIKKCNPNATKKVGIPLRVFLFEQRQAGCLEGIRLETIEKFCSLYDHARHDPKIFTLSEYTRFNDILRLLQNQIQQRDKRPSHSPATPGHVHPGISNPSFKKMNTTGFSNIPAGAHLKLHLQESKPVKSTAAEQSPRSSSGKEQSQNNKKIT</sequence>
<dbReference type="Proteomes" id="UP000015101">
    <property type="component" value="Unassembled WGS sequence"/>
</dbReference>
<organism evidence="12 13">
    <name type="scientific">Helobdella robusta</name>
    <name type="common">Californian leech</name>
    <dbReference type="NCBI Taxonomy" id="6412"/>
    <lineage>
        <taxon>Eukaryota</taxon>
        <taxon>Metazoa</taxon>
        <taxon>Spiralia</taxon>
        <taxon>Lophotrochozoa</taxon>
        <taxon>Annelida</taxon>
        <taxon>Clitellata</taxon>
        <taxon>Hirudinea</taxon>
        <taxon>Rhynchobdellida</taxon>
        <taxon>Glossiphoniidae</taxon>
        <taxon>Helobdella</taxon>
    </lineage>
</organism>
<keyword evidence="7" id="KW-0333">Golgi apparatus</keyword>
<evidence type="ECO:0000256" key="5">
    <source>
        <dbReference type="ARBA" id="ARBA00022692"/>
    </source>
</evidence>
<evidence type="ECO:0000256" key="2">
    <source>
        <dbReference type="ARBA" id="ARBA00004167"/>
    </source>
</evidence>
<reference evidence="13" key="1">
    <citation type="submission" date="2012-12" db="EMBL/GenBank/DDBJ databases">
        <authorList>
            <person name="Hellsten U."/>
            <person name="Grimwood J."/>
            <person name="Chapman J.A."/>
            <person name="Shapiro H."/>
            <person name="Aerts A."/>
            <person name="Otillar R.P."/>
            <person name="Terry A.Y."/>
            <person name="Boore J.L."/>
            <person name="Simakov O."/>
            <person name="Marletaz F."/>
            <person name="Cho S.-J."/>
            <person name="Edsinger-Gonzales E."/>
            <person name="Havlak P."/>
            <person name="Kuo D.-H."/>
            <person name="Larsson T."/>
            <person name="Lv J."/>
            <person name="Arendt D."/>
            <person name="Savage R."/>
            <person name="Osoegawa K."/>
            <person name="de Jong P."/>
            <person name="Lindberg D.R."/>
            <person name="Seaver E.C."/>
            <person name="Weisblat D.A."/>
            <person name="Putnam N.H."/>
            <person name="Grigoriev I.V."/>
            <person name="Rokhsar D.S."/>
        </authorList>
    </citation>
    <scope>NUCLEOTIDE SEQUENCE</scope>
</reference>
<comment type="subcellular location">
    <subcellularLocation>
        <location evidence="4">Golgi apparatus</location>
    </subcellularLocation>
    <subcellularLocation>
        <location evidence="2">Membrane</location>
        <topology evidence="2">Single-pass membrane protein</topology>
    </subcellularLocation>
    <subcellularLocation>
        <location evidence="3">Mitochondrion</location>
    </subcellularLocation>
</comment>
<keyword evidence="6" id="KW-1133">Transmembrane helix</keyword>
<dbReference type="Pfam" id="PF07406">
    <property type="entry name" value="NICE-3"/>
    <property type="match status" value="1"/>
</dbReference>